<evidence type="ECO:0000313" key="12">
    <source>
        <dbReference type="Proteomes" id="UP000243819"/>
    </source>
</evidence>
<dbReference type="EMBL" id="FOIF01000009">
    <property type="protein sequence ID" value="SES81116.1"/>
    <property type="molecule type" value="Genomic_DNA"/>
</dbReference>
<name>A0A1H9ZHJ0_9FIRM</name>
<dbReference type="SUPFAM" id="SSF64518">
    <property type="entry name" value="Phase 1 flagellin"/>
    <property type="match status" value="1"/>
</dbReference>
<protein>
    <recommendedName>
        <fullName evidence="4 7">Flagellar hook-associated protein 1</fullName>
        <shortName evidence="7">HAP1</shortName>
    </recommendedName>
</protein>
<keyword evidence="11" id="KW-0966">Cell projection</keyword>
<dbReference type="PANTHER" id="PTHR30033:SF1">
    <property type="entry name" value="FLAGELLAR HOOK-ASSOCIATED PROTEIN 1"/>
    <property type="match status" value="1"/>
</dbReference>
<dbReference type="Pfam" id="PF22638">
    <property type="entry name" value="FlgK_D1"/>
    <property type="match status" value="1"/>
</dbReference>
<evidence type="ECO:0000256" key="7">
    <source>
        <dbReference type="RuleBase" id="RU362065"/>
    </source>
</evidence>
<accession>A0A1H9ZHJ0</accession>
<dbReference type="GO" id="GO:0005576">
    <property type="term" value="C:extracellular region"/>
    <property type="evidence" value="ECO:0007669"/>
    <property type="project" value="UniProtKB-SubCell"/>
</dbReference>
<dbReference type="OrthoDB" id="9802553at2"/>
<dbReference type="GO" id="GO:0005198">
    <property type="term" value="F:structural molecule activity"/>
    <property type="evidence" value="ECO:0007669"/>
    <property type="project" value="UniProtKB-UniRule"/>
</dbReference>
<evidence type="ECO:0000313" key="11">
    <source>
        <dbReference type="EMBL" id="SES81116.1"/>
    </source>
</evidence>
<dbReference type="InterPro" id="IPR002371">
    <property type="entry name" value="FlgK"/>
</dbReference>
<sequence length="502" mass="55888">MRSTFSGLELARRALQTQQVALNTVGHNIANANTKGYSRQEVITSATGPYTSPSNIRPMKAGQIGTGVSVVAIQRQFDKYTANQWRLENSLLAQWSQKKLGMEQIEAIFNEPSEGSVRRAVDEFWSALQQLAIEPTELSSRALVRQAGITMVDAFKTMDRQLEQVDRDYDELLKGAVAEINSLLNQITDINRRIVKVTAMGDYPNDLLDQRDLMLDKLTELINVDMEENSRGDLKLSFAGVTLVDFVGLGTEVARFKEENGAIILVNSNGDKVTDEEGDEVDVFGNILHGKVKGILDAKDAVHRYRGHLAEYALGYVDAINKQHNEGFDLSGENGVAFFVFDGEEIDIAGLGIDEKIQLIKKLEVNPEIMKNLTKIAARENFDPENPDANLGDGSNAVKMAELRHSGNLSYAGKEVTFDQYYRAVIADLGIETNETIQMTENQRALAQQFELRQEVFRGVSLDEEMTKMVQYQHSYAAAARLTTTIDEMIDLIVNRLGIVGR</sequence>
<dbReference type="Proteomes" id="UP000243819">
    <property type="component" value="Unassembled WGS sequence"/>
</dbReference>
<dbReference type="Pfam" id="PF06429">
    <property type="entry name" value="Flg_bbr_C"/>
    <property type="match status" value="1"/>
</dbReference>
<dbReference type="PRINTS" id="PR01005">
    <property type="entry name" value="FLGHOOKAP1"/>
</dbReference>
<evidence type="ECO:0000256" key="4">
    <source>
        <dbReference type="ARBA" id="ARBA00016244"/>
    </source>
</evidence>
<dbReference type="InterPro" id="IPR001444">
    <property type="entry name" value="Flag_bb_rod_N"/>
</dbReference>
<evidence type="ECO:0000259" key="8">
    <source>
        <dbReference type="Pfam" id="PF00460"/>
    </source>
</evidence>
<comment type="similarity">
    <text evidence="3 7">Belongs to the flagella basal body rod proteins family.</text>
</comment>
<feature type="domain" description="Flagellar hook-associated protein FlgK helical" evidence="10">
    <location>
        <begin position="102"/>
        <end position="339"/>
    </location>
</feature>
<dbReference type="NCBIfam" id="TIGR02492">
    <property type="entry name" value="flgK_ends"/>
    <property type="match status" value="1"/>
</dbReference>
<dbReference type="GO" id="GO:0044780">
    <property type="term" value="P:bacterial-type flagellum assembly"/>
    <property type="evidence" value="ECO:0007669"/>
    <property type="project" value="InterPro"/>
</dbReference>
<proteinExistence type="inferred from homology"/>
<dbReference type="RefSeq" id="WP_091349500.1">
    <property type="nucleotide sequence ID" value="NZ_FOIF01000009.1"/>
</dbReference>
<evidence type="ECO:0000259" key="10">
    <source>
        <dbReference type="Pfam" id="PF22638"/>
    </source>
</evidence>
<evidence type="ECO:0000259" key="9">
    <source>
        <dbReference type="Pfam" id="PF06429"/>
    </source>
</evidence>
<dbReference type="InterPro" id="IPR010930">
    <property type="entry name" value="Flg_bb/hook_C_dom"/>
</dbReference>
<dbReference type="GO" id="GO:0009424">
    <property type="term" value="C:bacterial-type flagellum hook"/>
    <property type="evidence" value="ECO:0007669"/>
    <property type="project" value="UniProtKB-UniRule"/>
</dbReference>
<dbReference type="STRING" id="1120990.SAMN03080614_100939"/>
<dbReference type="Pfam" id="PF00460">
    <property type="entry name" value="Flg_bb_rod"/>
    <property type="match status" value="1"/>
</dbReference>
<keyword evidence="5 7" id="KW-0964">Secreted</keyword>
<keyword evidence="6 7" id="KW-0975">Bacterial flagellum</keyword>
<comment type="subcellular location">
    <subcellularLocation>
        <location evidence="1 7">Bacterial flagellum</location>
    </subcellularLocation>
    <subcellularLocation>
        <location evidence="2 7">Secreted</location>
    </subcellularLocation>
</comment>
<keyword evidence="11" id="KW-0282">Flagellum</keyword>
<evidence type="ECO:0000256" key="3">
    <source>
        <dbReference type="ARBA" id="ARBA00009677"/>
    </source>
</evidence>
<feature type="domain" description="Flagellar basal-body/hook protein C-terminal" evidence="9">
    <location>
        <begin position="459"/>
        <end position="493"/>
    </location>
</feature>
<keyword evidence="11" id="KW-0969">Cilium</keyword>
<evidence type="ECO:0000256" key="5">
    <source>
        <dbReference type="ARBA" id="ARBA00022525"/>
    </source>
</evidence>
<dbReference type="AlphaFoldDB" id="A0A1H9ZHJ0"/>
<organism evidence="11 12">
    <name type="scientific">Anaerobranca gottschalkii DSM 13577</name>
    <dbReference type="NCBI Taxonomy" id="1120990"/>
    <lineage>
        <taxon>Bacteria</taxon>
        <taxon>Bacillati</taxon>
        <taxon>Bacillota</taxon>
        <taxon>Clostridia</taxon>
        <taxon>Eubacteriales</taxon>
        <taxon>Proteinivoracaceae</taxon>
        <taxon>Anaerobranca</taxon>
    </lineage>
</organism>
<evidence type="ECO:0000256" key="6">
    <source>
        <dbReference type="ARBA" id="ARBA00023143"/>
    </source>
</evidence>
<evidence type="ECO:0000256" key="1">
    <source>
        <dbReference type="ARBA" id="ARBA00004365"/>
    </source>
</evidence>
<dbReference type="InterPro" id="IPR053927">
    <property type="entry name" value="FlgK_helical"/>
</dbReference>
<dbReference type="PANTHER" id="PTHR30033">
    <property type="entry name" value="FLAGELLAR HOOK-ASSOCIATED PROTEIN 1"/>
    <property type="match status" value="1"/>
</dbReference>
<reference evidence="12" key="1">
    <citation type="submission" date="2016-10" db="EMBL/GenBank/DDBJ databases">
        <authorList>
            <person name="Varghese N."/>
            <person name="Submissions S."/>
        </authorList>
    </citation>
    <scope>NUCLEOTIDE SEQUENCE [LARGE SCALE GENOMIC DNA]</scope>
    <source>
        <strain evidence="12">DSM 13577</strain>
    </source>
</reference>
<keyword evidence="12" id="KW-1185">Reference proteome</keyword>
<feature type="domain" description="Flagellar basal body rod protein N-terminal" evidence="8">
    <location>
        <begin position="9"/>
        <end position="37"/>
    </location>
</feature>
<evidence type="ECO:0000256" key="2">
    <source>
        <dbReference type="ARBA" id="ARBA00004613"/>
    </source>
</evidence>
<gene>
    <name evidence="7" type="primary">flgK</name>
    <name evidence="11" type="ORF">SAMN03080614_100939</name>
</gene>